<dbReference type="InterPro" id="IPR036751">
    <property type="entry name" value="SpoVG_sf"/>
</dbReference>
<gene>
    <name evidence="1" type="ORF">A2149_00015</name>
</gene>
<dbReference type="EMBL" id="MGDF01000114">
    <property type="protein sequence ID" value="OGL45003.1"/>
    <property type="molecule type" value="Genomic_DNA"/>
</dbReference>
<dbReference type="SUPFAM" id="SSF160537">
    <property type="entry name" value="SpoVG-like"/>
    <property type="match status" value="1"/>
</dbReference>
<reference evidence="1 2" key="1">
    <citation type="journal article" date="2016" name="Nat. Commun.">
        <title>Thousands of microbial genomes shed light on interconnected biogeochemical processes in an aquifer system.</title>
        <authorList>
            <person name="Anantharaman K."/>
            <person name="Brown C.T."/>
            <person name="Hug L.A."/>
            <person name="Sharon I."/>
            <person name="Castelle C.J."/>
            <person name="Probst A.J."/>
            <person name="Thomas B.C."/>
            <person name="Singh A."/>
            <person name="Wilkins M.J."/>
            <person name="Karaoz U."/>
            <person name="Brodie E.L."/>
            <person name="Williams K.H."/>
            <person name="Hubbard S.S."/>
            <person name="Banfield J.F."/>
        </authorList>
    </citation>
    <scope>NUCLEOTIDE SEQUENCE [LARGE SCALE GENOMIC DNA]</scope>
</reference>
<proteinExistence type="predicted"/>
<dbReference type="Proteomes" id="UP000178435">
    <property type="component" value="Unassembled WGS sequence"/>
</dbReference>
<evidence type="ECO:0000313" key="2">
    <source>
        <dbReference type="Proteomes" id="UP000178435"/>
    </source>
</evidence>
<comment type="caution">
    <text evidence="1">The sequence shown here is derived from an EMBL/GenBank/DDBJ whole genome shotgun (WGS) entry which is preliminary data.</text>
</comment>
<accession>A0A1F7RTZ2</accession>
<name>A0A1F7RTZ2_9BACT</name>
<organism evidence="1 2">
    <name type="scientific">Candidatus Schekmanbacteria bacterium RBG_16_38_11</name>
    <dbReference type="NCBI Taxonomy" id="1817880"/>
    <lineage>
        <taxon>Bacteria</taxon>
        <taxon>Candidatus Schekmaniibacteriota</taxon>
    </lineage>
</organism>
<dbReference type="GO" id="GO:0030435">
    <property type="term" value="P:sporulation resulting in formation of a cellular spore"/>
    <property type="evidence" value="ECO:0007669"/>
    <property type="project" value="InterPro"/>
</dbReference>
<sequence>MNEKIKVKFRKINSQGLLVASATVPLIPEKGIWIKDWLIFNNNDKISSSPPSRRYQDNQGNTKYASYLYFEDRDLYWKWCNRIADLYKEWIASGGVEEEPLRYQKDQGGDLGKGFEEDAKADDLEIDGDDEFKVPF</sequence>
<protein>
    <submittedName>
        <fullName evidence="1">Uncharacterized protein</fullName>
    </submittedName>
</protein>
<dbReference type="AlphaFoldDB" id="A0A1F7RTZ2"/>
<evidence type="ECO:0000313" key="1">
    <source>
        <dbReference type="EMBL" id="OGL45003.1"/>
    </source>
</evidence>